<evidence type="ECO:0000313" key="9">
    <source>
        <dbReference type="Proteomes" id="UP000320857"/>
    </source>
</evidence>
<dbReference type="SUPFAM" id="SSF56801">
    <property type="entry name" value="Acetyl-CoA synthetase-like"/>
    <property type="match status" value="1"/>
</dbReference>
<dbReference type="GO" id="GO:0070566">
    <property type="term" value="F:adenylyltransferase activity"/>
    <property type="evidence" value="ECO:0007669"/>
    <property type="project" value="TreeGrafter"/>
</dbReference>
<dbReference type="InterPro" id="IPR020845">
    <property type="entry name" value="AMP-binding_CS"/>
</dbReference>
<reference evidence="7" key="3">
    <citation type="journal article" name="Syst. Appl. Microbiol.">
        <title>Streptomyces alkaliterrae sp. nov., isolated from an alkaline soil, and emended descriptions of Streptomyces alkaliphilus, Streptomyces calidiresistens and Streptomyces durbertensis.</title>
        <authorList>
            <person name="Swiecimska M."/>
            <person name="Golinska P."/>
            <person name="Nouioui I."/>
            <person name="Wypij M."/>
            <person name="Rai M."/>
            <person name="Sangal V."/>
            <person name="Goodfellow M."/>
        </authorList>
    </citation>
    <scope>NUCLEOTIDE SEQUENCE</scope>
    <source>
        <strain evidence="7">OF8</strain>
    </source>
</reference>
<dbReference type="GO" id="GO:0016874">
    <property type="term" value="F:ligase activity"/>
    <property type="evidence" value="ECO:0007669"/>
    <property type="project" value="UniProtKB-KW"/>
</dbReference>
<protein>
    <submittedName>
        <fullName evidence="8">AMP-binding protein</fullName>
    </submittedName>
    <submittedName>
        <fullName evidence="7">Fatty acyl-AMP ligase</fullName>
    </submittedName>
</protein>
<dbReference type="InterPro" id="IPR025110">
    <property type="entry name" value="AMP-bd_C"/>
</dbReference>
<proteinExistence type="inferred from homology"/>
<sequence>MSSDHPRLGREPLPLPAILARHAEQTPDAVAYVHLRDGEEIGEQATYAELSADVRTRAAALAGLAAGRRSAVLVYPNGLEFIRAWLACTATGIKGAPLQVPSRRQAVRRLRTVADDARTTLVLTTREVRDRVLDDFAGLPELDGLEFVATDGLRPPAAGTASPEPALSDVALLQYTSGSTGDPKGVMVTHANFWANASEMDELWPFAEDGSVVSWLPFFHDMGLLLGVVLPLWAGRPAYLMGPEAFVRRPARWLEALSRFGGTHAAAPNFAYDLCVRADGPRGPLDLSRWRVAINGAEPVRAHTVAEFTGKFAPHGFDPKAMCPGYGLAEYTLKISGSPSDVEPGPLVVDAHALGSGRVVRVTDDADGAPGTATVMSCGHTVADARVRVVDPRTLRAVGDDEVGEIWASGPCVAAGYLGREEESERTFRARIVDEEDEGPFLRTGDMGFVRGGEVFVTGRLKDLIIVKGRNHYPQDLEHTVENSHPLLRPASSAAFAVDDGEREAVVVVVEGDRRILTYASADEVTAAVRGALLEHHRIEVADVVLIRRGTLPKTTSGKVRRRSCAQRYASGDLARLGEPRPAAGSFAAT</sequence>
<dbReference type="Proteomes" id="UP000517765">
    <property type="component" value="Unassembled WGS sequence"/>
</dbReference>
<dbReference type="CDD" id="cd05931">
    <property type="entry name" value="FAAL"/>
    <property type="match status" value="1"/>
</dbReference>
<dbReference type="PANTHER" id="PTHR22754:SF32">
    <property type="entry name" value="DISCO-INTERACTING PROTEIN 2"/>
    <property type="match status" value="1"/>
</dbReference>
<keyword evidence="4" id="KW-0443">Lipid metabolism</keyword>
<dbReference type="AlphaFoldDB" id="A0A5P0YJQ1"/>
<dbReference type="RefSeq" id="WP_143646027.1">
    <property type="nucleotide sequence ID" value="NZ_JABJXA010000016.1"/>
</dbReference>
<dbReference type="FunFam" id="3.40.50.12780:FF:000013">
    <property type="entry name" value="Long-chain-fatty-acid--AMP ligase FadD32"/>
    <property type="match status" value="1"/>
</dbReference>
<organism evidence="8 9">
    <name type="scientific">Streptomyces alkaliterrae</name>
    <dbReference type="NCBI Taxonomy" id="2213162"/>
    <lineage>
        <taxon>Bacteria</taxon>
        <taxon>Bacillati</taxon>
        <taxon>Actinomycetota</taxon>
        <taxon>Actinomycetes</taxon>
        <taxon>Kitasatosporales</taxon>
        <taxon>Streptomycetaceae</taxon>
        <taxon>Streptomyces</taxon>
    </lineage>
</organism>
<gene>
    <name evidence="8" type="ORF">FNX44_001340</name>
    <name evidence="7" type="ORF">H3147_04545</name>
</gene>
<reference evidence="10" key="2">
    <citation type="submission" date="2020-05" db="EMBL/GenBank/DDBJ databases">
        <title>Classification of alakaliphilic streptomycetes isolated from an alkaline soil next to Lonar Crater, India and a proposal for the recognition of Streptomyces alkaliterrae sp. nov.</title>
        <authorList>
            <person name="Golinska P."/>
        </authorList>
    </citation>
    <scope>NUCLEOTIDE SEQUENCE [LARGE SCALE GENOMIC DNA]</scope>
    <source>
        <strain evidence="10">OF8</strain>
    </source>
</reference>
<evidence type="ECO:0000313" key="7">
    <source>
        <dbReference type="EMBL" id="MBB1258098.1"/>
    </source>
</evidence>
<dbReference type="OrthoDB" id="3671040at2"/>
<keyword evidence="2 7" id="KW-0436">Ligase</keyword>
<keyword evidence="9" id="KW-1185">Reference proteome</keyword>
<dbReference type="InterPro" id="IPR000873">
    <property type="entry name" value="AMP-dep_synth/lig_dom"/>
</dbReference>
<name>A0A5P0YJQ1_9ACTN</name>
<evidence type="ECO:0000259" key="5">
    <source>
        <dbReference type="Pfam" id="PF00501"/>
    </source>
</evidence>
<evidence type="ECO:0000259" key="6">
    <source>
        <dbReference type="Pfam" id="PF23024"/>
    </source>
</evidence>
<dbReference type="InterPro" id="IPR045851">
    <property type="entry name" value="AMP-bd_C_sf"/>
</dbReference>
<dbReference type="GO" id="GO:0071766">
    <property type="term" value="P:Actinobacterium-type cell wall biogenesis"/>
    <property type="evidence" value="ECO:0007669"/>
    <property type="project" value="UniProtKB-ARBA"/>
</dbReference>
<dbReference type="PANTHER" id="PTHR22754">
    <property type="entry name" value="DISCO-INTERACTING PROTEIN 2 DIP2 -RELATED"/>
    <property type="match status" value="1"/>
</dbReference>
<accession>A0A5P0YJQ1</accession>
<dbReference type="InterPro" id="IPR042099">
    <property type="entry name" value="ANL_N_sf"/>
</dbReference>
<feature type="domain" description="AMP-dependent synthetase/ligase" evidence="5">
    <location>
        <begin position="20"/>
        <end position="418"/>
    </location>
</feature>
<evidence type="ECO:0000256" key="1">
    <source>
        <dbReference type="ARBA" id="ARBA00006432"/>
    </source>
</evidence>
<dbReference type="InterPro" id="IPR040097">
    <property type="entry name" value="FAAL/FAAC"/>
</dbReference>
<dbReference type="Pfam" id="PF00501">
    <property type="entry name" value="AMP-binding"/>
    <property type="match status" value="1"/>
</dbReference>
<dbReference type="PROSITE" id="PS00455">
    <property type="entry name" value="AMP_BINDING"/>
    <property type="match status" value="1"/>
</dbReference>
<dbReference type="GO" id="GO:0006633">
    <property type="term" value="P:fatty acid biosynthetic process"/>
    <property type="evidence" value="ECO:0007669"/>
    <property type="project" value="TreeGrafter"/>
</dbReference>
<comment type="caution">
    <text evidence="8">The sequence shown here is derived from an EMBL/GenBank/DDBJ whole genome shotgun (WGS) entry which is preliminary data.</text>
</comment>
<evidence type="ECO:0000256" key="2">
    <source>
        <dbReference type="ARBA" id="ARBA00022598"/>
    </source>
</evidence>
<evidence type="ECO:0000313" key="10">
    <source>
        <dbReference type="Proteomes" id="UP000517765"/>
    </source>
</evidence>
<comment type="similarity">
    <text evidence="1">Belongs to the ATP-dependent AMP-binding enzyme family.</text>
</comment>
<dbReference type="EMBL" id="JABJXA010000016">
    <property type="protein sequence ID" value="MBB1258098.1"/>
    <property type="molecule type" value="Genomic_DNA"/>
</dbReference>
<evidence type="ECO:0000256" key="4">
    <source>
        <dbReference type="ARBA" id="ARBA00023098"/>
    </source>
</evidence>
<keyword evidence="3" id="KW-0276">Fatty acid metabolism</keyword>
<dbReference type="EMBL" id="VJYK02000006">
    <property type="protein sequence ID" value="MQS00545.1"/>
    <property type="molecule type" value="Genomic_DNA"/>
</dbReference>
<evidence type="ECO:0000313" key="8">
    <source>
        <dbReference type="EMBL" id="MQS00545.1"/>
    </source>
</evidence>
<evidence type="ECO:0000256" key="3">
    <source>
        <dbReference type="ARBA" id="ARBA00022832"/>
    </source>
</evidence>
<dbReference type="Proteomes" id="UP000320857">
    <property type="component" value="Unassembled WGS sequence"/>
</dbReference>
<reference evidence="8 9" key="1">
    <citation type="submission" date="2019-10" db="EMBL/GenBank/DDBJ databases">
        <title>Streptomyces sp. nov., a novel actinobacterium isolated from alkaline environment.</title>
        <authorList>
            <person name="Golinska P."/>
        </authorList>
    </citation>
    <scope>NUCLEOTIDE SEQUENCE [LARGE SCALE GENOMIC DNA]</scope>
    <source>
        <strain evidence="8 9">OF1</strain>
    </source>
</reference>
<dbReference type="Gene3D" id="3.30.300.30">
    <property type="match status" value="1"/>
</dbReference>
<dbReference type="GO" id="GO:0005886">
    <property type="term" value="C:plasma membrane"/>
    <property type="evidence" value="ECO:0007669"/>
    <property type="project" value="TreeGrafter"/>
</dbReference>
<dbReference type="Pfam" id="PF23024">
    <property type="entry name" value="AMP-dom_DIP2-like"/>
    <property type="match status" value="1"/>
</dbReference>
<dbReference type="Gene3D" id="3.40.50.12780">
    <property type="entry name" value="N-terminal domain of ligase-like"/>
    <property type="match status" value="1"/>
</dbReference>
<feature type="domain" description="AMP-binding enzyme C-terminal" evidence="6">
    <location>
        <begin position="463"/>
        <end position="574"/>
    </location>
</feature>